<dbReference type="Gene3D" id="3.90.550.10">
    <property type="entry name" value="Spore Coat Polysaccharide Biosynthesis Protein SpsA, Chain A"/>
    <property type="match status" value="1"/>
</dbReference>
<dbReference type="Pfam" id="PF00535">
    <property type="entry name" value="Glycos_transf_2"/>
    <property type="match status" value="1"/>
</dbReference>
<reference evidence="2 3" key="1">
    <citation type="submission" date="2020-05" db="EMBL/GenBank/DDBJ databases">
        <title>Complete genome sequence of Deefgea sp. D17.</title>
        <authorList>
            <person name="Bae J.-W."/>
            <person name="Han J.E."/>
        </authorList>
    </citation>
    <scope>NUCLEOTIDE SEQUENCE [LARGE SCALE GENOMIC DNA]</scope>
    <source>
        <strain evidence="2 3">D17</strain>
    </source>
</reference>
<name>A0A6M8SRV0_9NEIS</name>
<keyword evidence="2" id="KW-0808">Transferase</keyword>
<proteinExistence type="predicted"/>
<evidence type="ECO:0000313" key="3">
    <source>
        <dbReference type="Proteomes" id="UP000504844"/>
    </source>
</evidence>
<dbReference type="InterPro" id="IPR050834">
    <property type="entry name" value="Glycosyltransf_2"/>
</dbReference>
<evidence type="ECO:0000259" key="1">
    <source>
        <dbReference type="Pfam" id="PF00535"/>
    </source>
</evidence>
<dbReference type="RefSeq" id="WP_173533357.1">
    <property type="nucleotide sequence ID" value="NZ_CP054143.1"/>
</dbReference>
<dbReference type="InterPro" id="IPR029044">
    <property type="entry name" value="Nucleotide-diphossugar_trans"/>
</dbReference>
<keyword evidence="3" id="KW-1185">Reference proteome</keyword>
<accession>A0A6M8SRV0</accession>
<dbReference type="InterPro" id="IPR001173">
    <property type="entry name" value="Glyco_trans_2-like"/>
</dbReference>
<feature type="domain" description="Glycosyltransferase 2-like" evidence="1">
    <location>
        <begin position="4"/>
        <end position="118"/>
    </location>
</feature>
<dbReference type="Proteomes" id="UP000504844">
    <property type="component" value="Chromosome"/>
</dbReference>
<dbReference type="AlphaFoldDB" id="A0A6M8SRV0"/>
<dbReference type="SUPFAM" id="SSF53448">
    <property type="entry name" value="Nucleotide-diphospho-sugar transferases"/>
    <property type="match status" value="1"/>
</dbReference>
<dbReference type="PANTHER" id="PTHR43685:SF11">
    <property type="entry name" value="GLYCOSYLTRANSFERASE TAGX-RELATED"/>
    <property type="match status" value="1"/>
</dbReference>
<dbReference type="EMBL" id="CP054143">
    <property type="protein sequence ID" value="QKJ66854.1"/>
    <property type="molecule type" value="Genomic_DNA"/>
</dbReference>
<dbReference type="PANTHER" id="PTHR43685">
    <property type="entry name" value="GLYCOSYLTRANSFERASE"/>
    <property type="match status" value="1"/>
</dbReference>
<dbReference type="CDD" id="cd00761">
    <property type="entry name" value="Glyco_tranf_GTA_type"/>
    <property type="match status" value="1"/>
</dbReference>
<gene>
    <name evidence="2" type="ORF">HQN60_09150</name>
</gene>
<dbReference type="KEGG" id="dee:HQN60_09150"/>
<protein>
    <submittedName>
        <fullName evidence="2">Glycosyltransferase family 2 protein</fullName>
    </submittedName>
</protein>
<organism evidence="2 3">
    <name type="scientific">Deefgea piscis</name>
    <dbReference type="NCBI Taxonomy" id="2739061"/>
    <lineage>
        <taxon>Bacteria</taxon>
        <taxon>Pseudomonadati</taxon>
        <taxon>Pseudomonadota</taxon>
        <taxon>Betaproteobacteria</taxon>
        <taxon>Neisseriales</taxon>
        <taxon>Chitinibacteraceae</taxon>
        <taxon>Deefgea</taxon>
    </lineage>
</organism>
<evidence type="ECO:0000313" key="2">
    <source>
        <dbReference type="EMBL" id="QKJ66854.1"/>
    </source>
</evidence>
<sequence length="312" mass="35635">MLISIVVPLFNKSDYILATLKSILNQTYSNFEVLIVDDGSKDDGATKVKQIQDARIQLIQVPNGGVARARNIGIEKASGDLVCFLDADDLFHPLFLQTIVRMAEQFPDYGWYSTSYRRLADQQMNVEQLNTSGIDASVEVTDFYNQKINYGAFFCTNTVAIWRCHLNAMQPCFPVGESMAEDLDLWFRLAERFSLRHCSAELSAYRVGISNSLCANNTQTALWPAFLRLEQRALTGTISTELVNSAFSFVAYARIIEARKNLQNHSRLKCIQQLLSVHRGYREKRWWVTWVLVLCCSERMIANFEKNRMKPS</sequence>
<dbReference type="GO" id="GO:0016740">
    <property type="term" value="F:transferase activity"/>
    <property type="evidence" value="ECO:0007669"/>
    <property type="project" value="UniProtKB-KW"/>
</dbReference>